<comment type="caution">
    <text evidence="2">The sequence shown here is derived from an EMBL/GenBank/DDBJ whole genome shotgun (WGS) entry which is preliminary data.</text>
</comment>
<dbReference type="EMBL" id="BAABKN010000006">
    <property type="protein sequence ID" value="GAA4728973.1"/>
    <property type="molecule type" value="Genomic_DNA"/>
</dbReference>
<keyword evidence="1" id="KW-0812">Transmembrane</keyword>
<keyword evidence="3" id="KW-1185">Reference proteome</keyword>
<dbReference type="Pfam" id="PF11255">
    <property type="entry name" value="DUF3054"/>
    <property type="match status" value="1"/>
</dbReference>
<evidence type="ECO:0000313" key="3">
    <source>
        <dbReference type="Proteomes" id="UP001499882"/>
    </source>
</evidence>
<organism evidence="2 3">
    <name type="scientific">Nocardioides endophyticus</name>
    <dbReference type="NCBI Taxonomy" id="1353775"/>
    <lineage>
        <taxon>Bacteria</taxon>
        <taxon>Bacillati</taxon>
        <taxon>Actinomycetota</taxon>
        <taxon>Actinomycetes</taxon>
        <taxon>Propionibacteriales</taxon>
        <taxon>Nocardioidaceae</taxon>
        <taxon>Nocardioides</taxon>
    </lineage>
</organism>
<protein>
    <recommendedName>
        <fullName evidence="4">DUF3054 domain-containing protein</fullName>
    </recommendedName>
</protein>
<sequence length="131" mass="14448">MTATEPRPTARWLWPVLADLLCVLALALGGKNSHDEAGSLWLVLVIAWPYAFAAVLAHLWLTLRGRQASRVWPDGAIVLVVTYVLGMALRAVSGRGLDPAFLVVAGIFLTLTMLGWRGGLWLVRRRVARHR</sequence>
<feature type="transmembrane region" description="Helical" evidence="1">
    <location>
        <begin position="12"/>
        <end position="29"/>
    </location>
</feature>
<evidence type="ECO:0000313" key="2">
    <source>
        <dbReference type="EMBL" id="GAA4728973.1"/>
    </source>
</evidence>
<gene>
    <name evidence="2" type="ORF">GCM10023350_10210</name>
</gene>
<dbReference type="RefSeq" id="WP_345525540.1">
    <property type="nucleotide sequence ID" value="NZ_BAABKN010000006.1"/>
</dbReference>
<feature type="transmembrane region" description="Helical" evidence="1">
    <location>
        <begin position="99"/>
        <end position="123"/>
    </location>
</feature>
<reference evidence="3" key="1">
    <citation type="journal article" date="2019" name="Int. J. Syst. Evol. Microbiol.">
        <title>The Global Catalogue of Microorganisms (GCM) 10K type strain sequencing project: providing services to taxonomists for standard genome sequencing and annotation.</title>
        <authorList>
            <consortium name="The Broad Institute Genomics Platform"/>
            <consortium name="The Broad Institute Genome Sequencing Center for Infectious Disease"/>
            <person name="Wu L."/>
            <person name="Ma J."/>
        </authorList>
    </citation>
    <scope>NUCLEOTIDE SEQUENCE [LARGE SCALE GENOMIC DNA]</scope>
    <source>
        <strain evidence="3">JCM 18532</strain>
    </source>
</reference>
<name>A0ABP8YFX2_9ACTN</name>
<keyword evidence="1" id="KW-1133">Transmembrane helix</keyword>
<feature type="transmembrane region" description="Helical" evidence="1">
    <location>
        <begin position="41"/>
        <end position="63"/>
    </location>
</feature>
<evidence type="ECO:0000256" key="1">
    <source>
        <dbReference type="SAM" id="Phobius"/>
    </source>
</evidence>
<keyword evidence="1" id="KW-0472">Membrane</keyword>
<evidence type="ECO:0008006" key="4">
    <source>
        <dbReference type="Google" id="ProtNLM"/>
    </source>
</evidence>
<accession>A0ABP8YFX2</accession>
<proteinExistence type="predicted"/>
<dbReference type="InterPro" id="IPR021414">
    <property type="entry name" value="DUF3054"/>
</dbReference>
<feature type="transmembrane region" description="Helical" evidence="1">
    <location>
        <begin position="75"/>
        <end position="93"/>
    </location>
</feature>
<dbReference type="Proteomes" id="UP001499882">
    <property type="component" value="Unassembled WGS sequence"/>
</dbReference>